<protein>
    <recommendedName>
        <fullName evidence="2">PF03932 family protein CutC</fullName>
    </recommendedName>
</protein>
<gene>
    <name evidence="2" type="primary">cutC</name>
    <name evidence="3" type="ORF">HGP28_15375</name>
</gene>
<dbReference type="GO" id="GO:0005507">
    <property type="term" value="F:copper ion binding"/>
    <property type="evidence" value="ECO:0007669"/>
    <property type="project" value="TreeGrafter"/>
</dbReference>
<dbReference type="PANTHER" id="PTHR12598:SF0">
    <property type="entry name" value="COPPER HOMEOSTASIS PROTEIN CUTC HOMOLOG"/>
    <property type="match status" value="1"/>
</dbReference>
<evidence type="ECO:0000313" key="3">
    <source>
        <dbReference type="EMBL" id="NLS14260.1"/>
    </source>
</evidence>
<dbReference type="Pfam" id="PF03932">
    <property type="entry name" value="CutC"/>
    <property type="match status" value="1"/>
</dbReference>
<comment type="caution">
    <text evidence="3">The sequence shown here is derived from an EMBL/GenBank/DDBJ whole genome shotgun (WGS) entry which is preliminary data.</text>
</comment>
<dbReference type="Proteomes" id="UP000535589">
    <property type="component" value="Unassembled WGS sequence"/>
</dbReference>
<dbReference type="FunFam" id="3.20.20.380:FF:000001">
    <property type="entry name" value="Copper homeostasis protein CutC"/>
    <property type="match status" value="1"/>
</dbReference>
<dbReference type="PANTHER" id="PTHR12598">
    <property type="entry name" value="COPPER HOMEOSTASIS PROTEIN CUTC"/>
    <property type="match status" value="1"/>
</dbReference>
<evidence type="ECO:0000256" key="1">
    <source>
        <dbReference type="ARBA" id="ARBA00007768"/>
    </source>
</evidence>
<dbReference type="HAMAP" id="MF_00795">
    <property type="entry name" value="CutC"/>
    <property type="match status" value="1"/>
</dbReference>
<dbReference type="InterPro" id="IPR005627">
    <property type="entry name" value="CutC-like"/>
</dbReference>
<dbReference type="Gene3D" id="3.20.20.380">
    <property type="entry name" value="Copper homeostasis (CutC) domain"/>
    <property type="match status" value="1"/>
</dbReference>
<name>A0A7X8YI55_9VIBR</name>
<evidence type="ECO:0000256" key="2">
    <source>
        <dbReference type="HAMAP-Rule" id="MF_00795"/>
    </source>
</evidence>
<dbReference type="EMBL" id="JABAIK010000018">
    <property type="protein sequence ID" value="NLS14260.1"/>
    <property type="molecule type" value="Genomic_DNA"/>
</dbReference>
<comment type="subcellular location">
    <subcellularLocation>
        <location evidence="2">Cytoplasm</location>
    </subcellularLocation>
</comment>
<comment type="similarity">
    <text evidence="1 2">Belongs to the CutC family.</text>
</comment>
<organism evidence="3 4">
    <name type="scientific">Vibrio agarilyticus</name>
    <dbReference type="NCBI Taxonomy" id="2726741"/>
    <lineage>
        <taxon>Bacteria</taxon>
        <taxon>Pseudomonadati</taxon>
        <taxon>Pseudomonadota</taxon>
        <taxon>Gammaproteobacteria</taxon>
        <taxon>Vibrionales</taxon>
        <taxon>Vibrionaceae</taxon>
        <taxon>Vibrio</taxon>
    </lineage>
</organism>
<dbReference type="AlphaFoldDB" id="A0A7X8YI55"/>
<keyword evidence="2" id="KW-0963">Cytoplasm</keyword>
<dbReference type="InterPro" id="IPR036822">
    <property type="entry name" value="CutC-like_dom_sf"/>
</dbReference>
<reference evidence="3 4" key="1">
    <citation type="submission" date="2020-04" db="EMBL/GenBank/DDBJ databases">
        <title>Vibrio sp. SM6, a novel species isolated from seawater.</title>
        <authorList>
            <person name="Wang X."/>
        </authorList>
    </citation>
    <scope>NUCLEOTIDE SEQUENCE [LARGE SCALE GENOMIC DNA]</scope>
    <source>
        <strain evidence="3 4">SM6</strain>
    </source>
</reference>
<proteinExistence type="inferred from homology"/>
<comment type="caution">
    <text evidence="2">Once thought to be involved in copper homeostasis, experiments in E.coli have shown this is not the case.</text>
</comment>
<dbReference type="GO" id="GO:0005737">
    <property type="term" value="C:cytoplasm"/>
    <property type="evidence" value="ECO:0007669"/>
    <property type="project" value="UniProtKB-SubCell"/>
</dbReference>
<accession>A0A7X8YI55</accession>
<keyword evidence="4" id="KW-1185">Reference proteome</keyword>
<evidence type="ECO:0000313" key="4">
    <source>
        <dbReference type="Proteomes" id="UP000535589"/>
    </source>
</evidence>
<dbReference type="SUPFAM" id="SSF110395">
    <property type="entry name" value="CutC-like"/>
    <property type="match status" value="1"/>
</dbReference>
<dbReference type="RefSeq" id="WP_168837356.1">
    <property type="nucleotide sequence ID" value="NZ_JABAIK010000018.1"/>
</dbReference>
<sequence>MIKHIEVCIDNLESLSLAIDGGATRIELCSALSVGGLTPSVGFMNCAAKASSVPVHAMIRPRQGDFLYSQAEIELMVEDIRAAAHAKLQGVVFGVLTQDGTIDKDANGHLIALAHRLGLSVTFHRAIDQCRDPIEALDWLIEQQCERVLTSGLASSAINGVETLAQMVNFAQGRIQIMAGAGVNPSNVATLVERSGVQEVHLSGKGERPSAMGYISATSKMGSEAVDDFIIPLTNPNVIAATIEALRVK</sequence>